<dbReference type="InterPro" id="IPR046357">
    <property type="entry name" value="PPIase_dom_sf"/>
</dbReference>
<evidence type="ECO:0000313" key="15">
    <source>
        <dbReference type="Proteomes" id="UP000051673"/>
    </source>
</evidence>
<name>A0A0R2JH30_9LACO</name>
<sequence length="310" mass="34285">MNMWKKVLAVLVVVGVGAGLAIWGAGPKTIATSDEGNVTESKYYKQLKQTPVGQQTLADMVVTEVLDSEYGKNVSKKDVDKKYDETRKELGDQFEQQLAQTGMSAQNYRDSIKLDLLKREAVKANTNFSKASLEKIYNDYQPKTSASVILLGSEDDAKKIIKELDDKDGDFSKLAKKYSGDTDSKKNGGKLDDFDSTSTKVDSNVKKAAFDLENGKYSEKPVKAASNSGYYVVKRNTQEKKPSYDDMKNDLKNLRVDEIMSNEDDVNVIIGKELGKANVNIKDPDLKNALAKYTQAAASDAADKQKKNDK</sequence>
<evidence type="ECO:0000256" key="11">
    <source>
        <dbReference type="HAMAP-Rule" id="MF_01145"/>
    </source>
</evidence>
<evidence type="ECO:0000256" key="2">
    <source>
        <dbReference type="ARBA" id="ARBA00004193"/>
    </source>
</evidence>
<gene>
    <name evidence="11" type="primary">prsA</name>
    <name evidence="14" type="ORF">IV67_GL000141</name>
</gene>
<dbReference type="AlphaFoldDB" id="A0A0R2JH30"/>
<dbReference type="SUPFAM" id="SSF109998">
    <property type="entry name" value="Triger factor/SurA peptide-binding domain-like"/>
    <property type="match status" value="1"/>
</dbReference>
<comment type="function">
    <text evidence="11">Plays a major role in protein secretion by helping the post-translocational extracellular folding of several secreted proteins.</text>
</comment>
<evidence type="ECO:0000256" key="10">
    <source>
        <dbReference type="ARBA" id="ARBA00023288"/>
    </source>
</evidence>
<dbReference type="OrthoDB" id="14196at2"/>
<dbReference type="GO" id="GO:0005886">
    <property type="term" value="C:plasma membrane"/>
    <property type="evidence" value="ECO:0007669"/>
    <property type="project" value="UniProtKB-SubCell"/>
</dbReference>
<evidence type="ECO:0000256" key="6">
    <source>
        <dbReference type="ARBA" id="ARBA00023110"/>
    </source>
</evidence>
<keyword evidence="8" id="KW-0564">Palmitate</keyword>
<accession>A0A0R2JH30</accession>
<evidence type="ECO:0000259" key="13">
    <source>
        <dbReference type="PROSITE" id="PS50198"/>
    </source>
</evidence>
<dbReference type="STRING" id="1620.IV67_GL000141"/>
<dbReference type="PROSITE" id="PS50198">
    <property type="entry name" value="PPIC_PPIASE_2"/>
    <property type="match status" value="1"/>
</dbReference>
<evidence type="ECO:0000256" key="9">
    <source>
        <dbReference type="ARBA" id="ARBA00023235"/>
    </source>
</evidence>
<keyword evidence="4 11" id="KW-1003">Cell membrane</keyword>
<dbReference type="InterPro" id="IPR023059">
    <property type="entry name" value="Foldase_PrsA"/>
</dbReference>
<dbReference type="Gene3D" id="3.10.50.40">
    <property type="match status" value="1"/>
</dbReference>
<dbReference type="PANTHER" id="PTHR47245:SF1">
    <property type="entry name" value="FOLDASE PROTEIN PRSA"/>
    <property type="match status" value="1"/>
</dbReference>
<dbReference type="EC" id="5.2.1.8" evidence="11"/>
<dbReference type="InterPro" id="IPR000297">
    <property type="entry name" value="PPIase_PpiC"/>
</dbReference>
<comment type="caution">
    <text evidence="14">The sequence shown here is derived from an EMBL/GenBank/DDBJ whole genome shotgun (WGS) entry which is preliminary data.</text>
</comment>
<dbReference type="InterPro" id="IPR050245">
    <property type="entry name" value="PrsA_foldase"/>
</dbReference>
<reference evidence="14 15" key="1">
    <citation type="journal article" date="2015" name="Genome Announc.">
        <title>Expanding the biotechnology potential of lactobacilli through comparative genomics of 213 strains and associated genera.</title>
        <authorList>
            <person name="Sun Z."/>
            <person name="Harris H.M."/>
            <person name="McCann A."/>
            <person name="Guo C."/>
            <person name="Argimon S."/>
            <person name="Zhang W."/>
            <person name="Yang X."/>
            <person name="Jeffery I.B."/>
            <person name="Cooney J.C."/>
            <person name="Kagawa T.F."/>
            <person name="Liu W."/>
            <person name="Song Y."/>
            <person name="Salvetti E."/>
            <person name="Wrobel A."/>
            <person name="Rasinkangas P."/>
            <person name="Parkhill J."/>
            <person name="Rea M.C."/>
            <person name="O'Sullivan O."/>
            <person name="Ritari J."/>
            <person name="Douillard F.P."/>
            <person name="Paul Ross R."/>
            <person name="Yang R."/>
            <person name="Briner A.E."/>
            <person name="Felis G.E."/>
            <person name="de Vos W.M."/>
            <person name="Barrangou R."/>
            <person name="Klaenhammer T.R."/>
            <person name="Caufield P.W."/>
            <person name="Cui Y."/>
            <person name="Zhang H."/>
            <person name="O'Toole P.W."/>
        </authorList>
    </citation>
    <scope>NUCLEOTIDE SEQUENCE [LARGE SCALE GENOMIC DNA]</scope>
    <source>
        <strain evidence="14 15">DSM 20014</strain>
    </source>
</reference>
<dbReference type="HAMAP" id="MF_01145">
    <property type="entry name" value="Foldase_PrsA"/>
    <property type="match status" value="1"/>
</dbReference>
<evidence type="ECO:0000256" key="1">
    <source>
        <dbReference type="ARBA" id="ARBA00000971"/>
    </source>
</evidence>
<feature type="domain" description="PpiC" evidence="13">
    <location>
        <begin position="141"/>
        <end position="237"/>
    </location>
</feature>
<evidence type="ECO:0000256" key="12">
    <source>
        <dbReference type="SAM" id="MobiDB-lite"/>
    </source>
</evidence>
<keyword evidence="9 11" id="KW-0413">Isomerase</keyword>
<feature type="compositionally biased region" description="Basic and acidic residues" evidence="12">
    <location>
        <begin position="177"/>
        <end position="193"/>
    </location>
</feature>
<protein>
    <recommendedName>
        <fullName evidence="11">Foldase protein PrsA</fullName>
        <ecNumber evidence="11">5.2.1.8</ecNumber>
    </recommendedName>
</protein>
<evidence type="ECO:0000256" key="8">
    <source>
        <dbReference type="ARBA" id="ARBA00023139"/>
    </source>
</evidence>
<comment type="catalytic activity">
    <reaction evidence="1 11">
        <text>[protein]-peptidylproline (omega=180) = [protein]-peptidylproline (omega=0)</text>
        <dbReference type="Rhea" id="RHEA:16237"/>
        <dbReference type="Rhea" id="RHEA-COMP:10747"/>
        <dbReference type="Rhea" id="RHEA-COMP:10748"/>
        <dbReference type="ChEBI" id="CHEBI:83833"/>
        <dbReference type="ChEBI" id="CHEBI:83834"/>
        <dbReference type="EC" id="5.2.1.8"/>
    </reaction>
</comment>
<dbReference type="GO" id="GO:0003755">
    <property type="term" value="F:peptidyl-prolyl cis-trans isomerase activity"/>
    <property type="evidence" value="ECO:0007669"/>
    <property type="project" value="UniProtKB-UniRule"/>
</dbReference>
<dbReference type="PANTHER" id="PTHR47245">
    <property type="entry name" value="PEPTIDYLPROLYL ISOMERASE"/>
    <property type="match status" value="1"/>
</dbReference>
<evidence type="ECO:0000256" key="4">
    <source>
        <dbReference type="ARBA" id="ARBA00022475"/>
    </source>
</evidence>
<comment type="similarity">
    <text evidence="3 11">Belongs to the PrsA family.</text>
</comment>
<dbReference type="InterPro" id="IPR027304">
    <property type="entry name" value="Trigger_fact/SurA_dom_sf"/>
</dbReference>
<keyword evidence="10" id="KW-0449">Lipoprotein</keyword>
<dbReference type="Proteomes" id="UP000051673">
    <property type="component" value="Unassembled WGS sequence"/>
</dbReference>
<evidence type="ECO:0000256" key="5">
    <source>
        <dbReference type="ARBA" id="ARBA00022729"/>
    </source>
</evidence>
<evidence type="ECO:0000256" key="7">
    <source>
        <dbReference type="ARBA" id="ARBA00023136"/>
    </source>
</evidence>
<dbReference type="GO" id="GO:0006457">
    <property type="term" value="P:protein folding"/>
    <property type="evidence" value="ECO:0007669"/>
    <property type="project" value="UniProtKB-UniRule"/>
</dbReference>
<keyword evidence="15" id="KW-1185">Reference proteome</keyword>
<keyword evidence="5 11" id="KW-0732">Signal</keyword>
<comment type="subcellular location">
    <subcellularLocation>
        <location evidence="2">Cell membrane</location>
        <topology evidence="2">Lipid-anchor</topology>
    </subcellularLocation>
</comment>
<dbReference type="SUPFAM" id="SSF54534">
    <property type="entry name" value="FKBP-like"/>
    <property type="match status" value="1"/>
</dbReference>
<keyword evidence="6 11" id="KW-0697">Rotamase</keyword>
<evidence type="ECO:0000313" key="14">
    <source>
        <dbReference type="EMBL" id="KRN76638.1"/>
    </source>
</evidence>
<feature type="region of interest" description="Disordered" evidence="12">
    <location>
        <begin position="177"/>
        <end position="197"/>
    </location>
</feature>
<evidence type="ECO:0000256" key="3">
    <source>
        <dbReference type="ARBA" id="ARBA00006071"/>
    </source>
</evidence>
<keyword evidence="7 11" id="KW-0472">Membrane</keyword>
<dbReference type="PATRIC" id="fig|1620.3.peg.146"/>
<dbReference type="EMBL" id="JQCD01000024">
    <property type="protein sequence ID" value="KRN76638.1"/>
    <property type="molecule type" value="Genomic_DNA"/>
</dbReference>
<organism evidence="14 15">
    <name type="scientific">Weissella minor</name>
    <dbReference type="NCBI Taxonomy" id="1620"/>
    <lineage>
        <taxon>Bacteria</taxon>
        <taxon>Bacillati</taxon>
        <taxon>Bacillota</taxon>
        <taxon>Bacilli</taxon>
        <taxon>Lactobacillales</taxon>
        <taxon>Lactobacillaceae</taxon>
        <taxon>Weissella</taxon>
    </lineage>
</organism>
<proteinExistence type="inferred from homology"/>
<dbReference type="Pfam" id="PF00639">
    <property type="entry name" value="Rotamase"/>
    <property type="match status" value="1"/>
</dbReference>